<protein>
    <submittedName>
        <fullName evidence="1">Uncharacterized protein</fullName>
    </submittedName>
</protein>
<evidence type="ECO:0000313" key="1">
    <source>
        <dbReference type="EMBL" id="KAI5334348.1"/>
    </source>
</evidence>
<reference evidence="1 2" key="1">
    <citation type="journal article" date="2022" name="G3 (Bethesda)">
        <title>Whole-genome sequence and methylome profiling of the almond [Prunus dulcis (Mill.) D.A. Webb] cultivar 'Nonpareil'.</title>
        <authorList>
            <person name="D'Amico-Willman K.M."/>
            <person name="Ouma W.Z."/>
            <person name="Meulia T."/>
            <person name="Sideli G.M."/>
            <person name="Gradziel T.M."/>
            <person name="Fresnedo-Ramirez J."/>
        </authorList>
    </citation>
    <scope>NUCLEOTIDE SEQUENCE [LARGE SCALE GENOMIC DNA]</scope>
    <source>
        <strain evidence="1">Clone GOH B32 T37-40</strain>
    </source>
</reference>
<dbReference type="Proteomes" id="UP001054821">
    <property type="component" value="Chromosome 4"/>
</dbReference>
<evidence type="ECO:0000313" key="2">
    <source>
        <dbReference type="Proteomes" id="UP001054821"/>
    </source>
</evidence>
<sequence length="141" mass="16058">MESIERKFKESNKAETKNLMSRLANTKYEGGSVREHLMGLVDTATKLNRLKKYENKGVAKWEVKKQNQSQKNSPLGVTPTTELNCYFCKKNDTGASIHIAHNVQEFTRCREPRKYEVKVSVRNGKQVDVEAIGVVNLKLDS</sequence>
<comment type="caution">
    <text evidence="1">The sequence shown here is derived from an EMBL/GenBank/DDBJ whole genome shotgun (WGS) entry which is preliminary data.</text>
</comment>
<keyword evidence="2" id="KW-1185">Reference proteome</keyword>
<organism evidence="1 2">
    <name type="scientific">Prunus dulcis</name>
    <name type="common">Almond</name>
    <name type="synonym">Amygdalus dulcis</name>
    <dbReference type="NCBI Taxonomy" id="3755"/>
    <lineage>
        <taxon>Eukaryota</taxon>
        <taxon>Viridiplantae</taxon>
        <taxon>Streptophyta</taxon>
        <taxon>Embryophyta</taxon>
        <taxon>Tracheophyta</taxon>
        <taxon>Spermatophyta</taxon>
        <taxon>Magnoliopsida</taxon>
        <taxon>eudicotyledons</taxon>
        <taxon>Gunneridae</taxon>
        <taxon>Pentapetalae</taxon>
        <taxon>rosids</taxon>
        <taxon>fabids</taxon>
        <taxon>Rosales</taxon>
        <taxon>Rosaceae</taxon>
        <taxon>Amygdaloideae</taxon>
        <taxon>Amygdaleae</taxon>
        <taxon>Prunus</taxon>
    </lineage>
</organism>
<dbReference type="EMBL" id="JAJFAZ020000004">
    <property type="protein sequence ID" value="KAI5334348.1"/>
    <property type="molecule type" value="Genomic_DNA"/>
</dbReference>
<proteinExistence type="predicted"/>
<dbReference type="AlphaFoldDB" id="A0AAD4W102"/>
<gene>
    <name evidence="1" type="ORF">L3X38_024481</name>
</gene>
<name>A0AAD4W102_PRUDU</name>
<accession>A0AAD4W102</accession>